<comment type="caution">
    <text evidence="2">The sequence shown here is derived from an EMBL/GenBank/DDBJ whole genome shotgun (WGS) entry which is preliminary data.</text>
</comment>
<reference evidence="2" key="1">
    <citation type="submission" date="2023-07" db="EMBL/GenBank/DDBJ databases">
        <title>The genome sequence of Rhodocytophaga aerolata KACC 12507.</title>
        <authorList>
            <person name="Zhang X."/>
        </authorList>
    </citation>
    <scope>NUCLEOTIDE SEQUENCE</scope>
    <source>
        <strain evidence="2">KACC 12507</strain>
    </source>
</reference>
<protein>
    <recommendedName>
        <fullName evidence="4">Glycoside hydrolase family 5 domain-containing protein</fullName>
    </recommendedName>
</protein>
<dbReference type="SUPFAM" id="SSF51445">
    <property type="entry name" value="(Trans)glycosidases"/>
    <property type="match status" value="1"/>
</dbReference>
<evidence type="ECO:0000313" key="2">
    <source>
        <dbReference type="EMBL" id="MDO1445694.1"/>
    </source>
</evidence>
<dbReference type="EMBL" id="JAUKPO010000002">
    <property type="protein sequence ID" value="MDO1445694.1"/>
    <property type="molecule type" value="Genomic_DNA"/>
</dbReference>
<evidence type="ECO:0008006" key="4">
    <source>
        <dbReference type="Google" id="ProtNLM"/>
    </source>
</evidence>
<organism evidence="2 3">
    <name type="scientific">Rhodocytophaga aerolata</name>
    <dbReference type="NCBI Taxonomy" id="455078"/>
    <lineage>
        <taxon>Bacteria</taxon>
        <taxon>Pseudomonadati</taxon>
        <taxon>Bacteroidota</taxon>
        <taxon>Cytophagia</taxon>
        <taxon>Cytophagales</taxon>
        <taxon>Rhodocytophagaceae</taxon>
        <taxon>Rhodocytophaga</taxon>
    </lineage>
</organism>
<dbReference type="RefSeq" id="WP_302036495.1">
    <property type="nucleotide sequence ID" value="NZ_JAUKPO010000002.1"/>
</dbReference>
<accession>A0ABT8R0S7</accession>
<keyword evidence="1" id="KW-0472">Membrane</keyword>
<keyword evidence="3" id="KW-1185">Reference proteome</keyword>
<gene>
    <name evidence="2" type="ORF">Q0590_05505</name>
</gene>
<name>A0ABT8R0S7_9BACT</name>
<evidence type="ECO:0000313" key="3">
    <source>
        <dbReference type="Proteomes" id="UP001168528"/>
    </source>
</evidence>
<dbReference type="Proteomes" id="UP001168528">
    <property type="component" value="Unassembled WGS sequence"/>
</dbReference>
<keyword evidence="1" id="KW-1133">Transmembrane helix</keyword>
<proteinExistence type="predicted"/>
<dbReference type="InterPro" id="IPR017853">
    <property type="entry name" value="GH"/>
</dbReference>
<feature type="transmembrane region" description="Helical" evidence="1">
    <location>
        <begin position="17"/>
        <end position="35"/>
    </location>
</feature>
<evidence type="ECO:0000256" key="1">
    <source>
        <dbReference type="SAM" id="Phobius"/>
    </source>
</evidence>
<keyword evidence="1" id="KW-0812">Transmembrane</keyword>
<dbReference type="Gene3D" id="3.20.20.80">
    <property type="entry name" value="Glycosidases"/>
    <property type="match status" value="1"/>
</dbReference>
<sequence>MADQFLKMGSFINSPAFFRYAICWLLAAYFFLNILPAISQPKRKTDVSIQGEKFYINGKPTFEGRTWNGYQVEGLLPNSRMVQGIFDDLNPETQSRWTYPDGKKWDANRNTKEFIKAMPQWKKHGLLAFTINLQGGSPEGYSKNQPWYNSAVDENGELRPAYMERLQKILDRADKLGMVVILGIFYFGQDERVKEEAAVLKAVDNTVNWLFDHNYQHVLLEINNECDINYTHAILQPDRVHELIERVKNTTRNGRRYLVSTSYGGGTIPKPTVVKSADFLLLHGNGVSDPKRIKAMVEETRRVEGYTPKPIVFNEDDHFDFDQPENNFVAATKAYASWGYFDFRMKDEGYEEGYQSIPVNWKISSARKKGFFNKLKEITGGL</sequence>